<feature type="domain" description="WYL" evidence="2">
    <location>
        <begin position="139"/>
        <end position="202"/>
    </location>
</feature>
<evidence type="ECO:0000313" key="4">
    <source>
        <dbReference type="Proteomes" id="UP000184241"/>
    </source>
</evidence>
<dbReference type="PANTHER" id="PTHR34580:SF9">
    <property type="entry name" value="SLL5097 PROTEIN"/>
    <property type="match status" value="1"/>
</dbReference>
<dbReference type="Pfam" id="PF08279">
    <property type="entry name" value="HTH_11"/>
    <property type="match status" value="1"/>
</dbReference>
<dbReference type="PANTHER" id="PTHR34580">
    <property type="match status" value="1"/>
</dbReference>
<dbReference type="Pfam" id="PF13280">
    <property type="entry name" value="WYL"/>
    <property type="match status" value="1"/>
</dbReference>
<evidence type="ECO:0000259" key="2">
    <source>
        <dbReference type="Pfam" id="PF13280"/>
    </source>
</evidence>
<protein>
    <submittedName>
        <fullName evidence="3">Predicted DNA-binding transcriptional regulator YafY, contains an HTH and WYL domains</fullName>
    </submittedName>
</protein>
<keyword evidence="3" id="KW-0238">DNA-binding</keyword>
<dbReference type="SUPFAM" id="SSF46785">
    <property type="entry name" value="Winged helix' DNA-binding domain"/>
    <property type="match status" value="1"/>
</dbReference>
<reference evidence="3 4" key="1">
    <citation type="submission" date="2016-11" db="EMBL/GenBank/DDBJ databases">
        <authorList>
            <person name="Jaros S."/>
            <person name="Januszkiewicz K."/>
            <person name="Wedrychowicz H."/>
        </authorList>
    </citation>
    <scope>NUCLEOTIDE SEQUENCE [LARGE SCALE GENOMIC DNA]</scope>
    <source>
        <strain evidence="3 4">DSM 6191</strain>
    </source>
</reference>
<dbReference type="InterPro" id="IPR026881">
    <property type="entry name" value="WYL_dom"/>
</dbReference>
<organism evidence="3 4">
    <name type="scientific">Clostridium intestinale DSM 6191</name>
    <dbReference type="NCBI Taxonomy" id="1121320"/>
    <lineage>
        <taxon>Bacteria</taxon>
        <taxon>Bacillati</taxon>
        <taxon>Bacillota</taxon>
        <taxon>Clostridia</taxon>
        <taxon>Eubacteriales</taxon>
        <taxon>Clostridiaceae</taxon>
        <taxon>Clostridium</taxon>
    </lineage>
</organism>
<name>A0A1M6CN65_9CLOT</name>
<sequence length="316" mass="37393">MSKSERINDMMIYLNDKNFFNLKDLMDRYDISKSTALRDVASLEEMGMPIFSEPGRNGRYGVLKNKLLSPIVFTVDEMSALYFSMLTLKAYESTPFHLKLETLKRKFEMCLSEGYIDELHKMEEILRLEVSKHNNSSPLLKDILKAAIEEQVCNLIYTKKGIRKEYKVQFFDITANYGQWYVTAFNFETETIRVFRCDKIDYISIIDDYKPKSIKELKQAFLKVFKRKEAIDFEIEVTNKGVDLFYKEHYPSMHLNIEGKRNYIKGFYNKGEEKFISNYFINYSDSIISIKPNSLKELMIERVSSLSEYYKKMMLE</sequence>
<dbReference type="EMBL" id="FQXU01000017">
    <property type="protein sequence ID" value="SHI62430.1"/>
    <property type="molecule type" value="Genomic_DNA"/>
</dbReference>
<dbReference type="InterPro" id="IPR036390">
    <property type="entry name" value="WH_DNA-bd_sf"/>
</dbReference>
<dbReference type="AlphaFoldDB" id="A0A1M6CN65"/>
<evidence type="ECO:0000313" key="3">
    <source>
        <dbReference type="EMBL" id="SHI62430.1"/>
    </source>
</evidence>
<gene>
    <name evidence="3" type="ORF">SAMN02745941_04077</name>
</gene>
<dbReference type="Gene3D" id="1.10.10.10">
    <property type="entry name" value="Winged helix-like DNA-binding domain superfamily/Winged helix DNA-binding domain"/>
    <property type="match status" value="1"/>
</dbReference>
<dbReference type="PROSITE" id="PS52050">
    <property type="entry name" value="WYL"/>
    <property type="match status" value="1"/>
</dbReference>
<evidence type="ECO:0000259" key="1">
    <source>
        <dbReference type="Pfam" id="PF08279"/>
    </source>
</evidence>
<dbReference type="InterPro" id="IPR051534">
    <property type="entry name" value="CBASS_pafABC_assoc_protein"/>
</dbReference>
<dbReference type="RefSeq" id="WP_073022413.1">
    <property type="nucleotide sequence ID" value="NZ_FQXU01000017.1"/>
</dbReference>
<dbReference type="Proteomes" id="UP000184241">
    <property type="component" value="Unassembled WGS sequence"/>
</dbReference>
<dbReference type="InterPro" id="IPR036388">
    <property type="entry name" value="WH-like_DNA-bd_sf"/>
</dbReference>
<proteinExistence type="predicted"/>
<feature type="domain" description="Helix-turn-helix type 11" evidence="1">
    <location>
        <begin position="6"/>
        <end position="58"/>
    </location>
</feature>
<accession>A0A1M6CN65</accession>
<dbReference type="GO" id="GO:0003677">
    <property type="term" value="F:DNA binding"/>
    <property type="evidence" value="ECO:0007669"/>
    <property type="project" value="UniProtKB-KW"/>
</dbReference>
<dbReference type="InterPro" id="IPR013196">
    <property type="entry name" value="HTH_11"/>
</dbReference>